<evidence type="ECO:0000313" key="2">
    <source>
        <dbReference type="Proteomes" id="UP000824469"/>
    </source>
</evidence>
<evidence type="ECO:0000313" key="1">
    <source>
        <dbReference type="EMBL" id="KAH9287908.1"/>
    </source>
</evidence>
<accession>A0AA38BUD3</accession>
<organism evidence="1 2">
    <name type="scientific">Taxus chinensis</name>
    <name type="common">Chinese yew</name>
    <name type="synonym">Taxus wallichiana var. chinensis</name>
    <dbReference type="NCBI Taxonomy" id="29808"/>
    <lineage>
        <taxon>Eukaryota</taxon>
        <taxon>Viridiplantae</taxon>
        <taxon>Streptophyta</taxon>
        <taxon>Embryophyta</taxon>
        <taxon>Tracheophyta</taxon>
        <taxon>Spermatophyta</taxon>
        <taxon>Pinopsida</taxon>
        <taxon>Pinidae</taxon>
        <taxon>Conifers II</taxon>
        <taxon>Cupressales</taxon>
        <taxon>Taxaceae</taxon>
        <taxon>Taxus</taxon>
    </lineage>
</organism>
<proteinExistence type="predicted"/>
<dbReference type="Proteomes" id="UP000824469">
    <property type="component" value="Unassembled WGS sequence"/>
</dbReference>
<gene>
    <name evidence="1" type="ORF">KI387_032025</name>
</gene>
<name>A0AA38BUD3_TAXCH</name>
<dbReference type="EMBL" id="JAHRHJ020003813">
    <property type="protein sequence ID" value="KAH9287908.1"/>
    <property type="molecule type" value="Genomic_DNA"/>
</dbReference>
<sequence>EVSRDHQYDPYADVLAEEEVGFLVLEETGLGTYCIHEEDTIIPQLVKTPSDSKELWKLFFDGSRSKNGSGA</sequence>
<feature type="non-terminal residue" evidence="1">
    <location>
        <position position="71"/>
    </location>
</feature>
<reference evidence="1 2" key="1">
    <citation type="journal article" date="2021" name="Nat. Plants">
        <title>The Taxus genome provides insights into paclitaxel biosynthesis.</title>
        <authorList>
            <person name="Xiong X."/>
            <person name="Gou J."/>
            <person name="Liao Q."/>
            <person name="Li Y."/>
            <person name="Zhou Q."/>
            <person name="Bi G."/>
            <person name="Li C."/>
            <person name="Du R."/>
            <person name="Wang X."/>
            <person name="Sun T."/>
            <person name="Guo L."/>
            <person name="Liang H."/>
            <person name="Lu P."/>
            <person name="Wu Y."/>
            <person name="Zhang Z."/>
            <person name="Ro D.K."/>
            <person name="Shang Y."/>
            <person name="Huang S."/>
            <person name="Yan J."/>
        </authorList>
    </citation>
    <scope>NUCLEOTIDE SEQUENCE [LARGE SCALE GENOMIC DNA]</scope>
    <source>
        <strain evidence="1">Ta-2019</strain>
    </source>
</reference>
<protein>
    <submittedName>
        <fullName evidence="1">Uncharacterized protein</fullName>
    </submittedName>
</protein>
<keyword evidence="2" id="KW-1185">Reference proteome</keyword>
<feature type="non-terminal residue" evidence="1">
    <location>
        <position position="1"/>
    </location>
</feature>
<dbReference type="AlphaFoldDB" id="A0AA38BUD3"/>
<comment type="caution">
    <text evidence="1">The sequence shown here is derived from an EMBL/GenBank/DDBJ whole genome shotgun (WGS) entry which is preliminary data.</text>
</comment>